<dbReference type="AlphaFoldDB" id="A0A3P5WMQ5"/>
<feature type="region of interest" description="Disordered" evidence="1">
    <location>
        <begin position="190"/>
        <end position="209"/>
    </location>
</feature>
<gene>
    <name evidence="3" type="ORF">PSET11_00873</name>
</gene>
<reference evidence="3 4" key="1">
    <citation type="submission" date="2018-11" db="EMBL/GenBank/DDBJ databases">
        <authorList>
            <person name="Criscuolo A."/>
        </authorList>
    </citation>
    <scope>NUCLEOTIDE SEQUENCE [LARGE SCALE GENOMIC DNA]</scope>
    <source>
        <strain evidence="3">AT11b</strain>
    </source>
</reference>
<dbReference type="EMBL" id="UXAU01000014">
    <property type="protein sequence ID" value="VDC22212.1"/>
    <property type="molecule type" value="Genomic_DNA"/>
</dbReference>
<evidence type="ECO:0000256" key="2">
    <source>
        <dbReference type="SAM" id="Phobius"/>
    </source>
</evidence>
<evidence type="ECO:0000313" key="3">
    <source>
        <dbReference type="EMBL" id="VDC22212.1"/>
    </source>
</evidence>
<keyword evidence="4" id="KW-1185">Reference proteome</keyword>
<dbReference type="OrthoDB" id="4939448at2"/>
<accession>A0A3P5WMQ5</accession>
<evidence type="ECO:0000256" key="1">
    <source>
        <dbReference type="SAM" id="MobiDB-lite"/>
    </source>
</evidence>
<dbReference type="RefSeq" id="WP_124090872.1">
    <property type="nucleotide sequence ID" value="NZ_CBCRYA010000013.1"/>
</dbReference>
<dbReference type="Proteomes" id="UP000280861">
    <property type="component" value="Unassembled WGS sequence"/>
</dbReference>
<feature type="transmembrane region" description="Helical" evidence="2">
    <location>
        <begin position="64"/>
        <end position="82"/>
    </location>
</feature>
<organism evidence="3 4">
    <name type="scientific">Arthrobacter ulcerisalmonis</name>
    <dbReference type="NCBI Taxonomy" id="2483813"/>
    <lineage>
        <taxon>Bacteria</taxon>
        <taxon>Bacillati</taxon>
        <taxon>Actinomycetota</taxon>
        <taxon>Actinomycetes</taxon>
        <taxon>Micrococcales</taxon>
        <taxon>Micrococcaceae</taxon>
        <taxon>Arthrobacter</taxon>
    </lineage>
</organism>
<proteinExistence type="predicted"/>
<feature type="transmembrane region" description="Helical" evidence="2">
    <location>
        <begin position="37"/>
        <end position="57"/>
    </location>
</feature>
<sequence>MPAPGSRVPFHLLRTGVLSTGVLTLAAGAHLAGGGALPAPGIMLAILALTLLTSAAATRLRLGLPAMVALLGSGQVVLHTVFHNLSAPMGPPSTVASGHDHQHAAALQAYSDSMPLGDQLHAGETSPLMLVAHILATAACALLLAKGEDALWTLAAWLRPLAALPRPVVLDAVPTVRAFSLPAGLPRQPWRNLRQHSRRGPPSAVVLPA</sequence>
<keyword evidence="2" id="KW-0812">Transmembrane</keyword>
<protein>
    <submittedName>
        <fullName evidence="3">Uncharacterized protein</fullName>
    </submittedName>
</protein>
<evidence type="ECO:0000313" key="4">
    <source>
        <dbReference type="Proteomes" id="UP000280861"/>
    </source>
</evidence>
<keyword evidence="2" id="KW-1133">Transmembrane helix</keyword>
<keyword evidence="2" id="KW-0472">Membrane</keyword>
<name>A0A3P5WMQ5_9MICC</name>